<dbReference type="Proteomes" id="UP000003477">
    <property type="component" value="Unassembled WGS sequence"/>
</dbReference>
<keyword evidence="1" id="KW-0472">Membrane</keyword>
<evidence type="ECO:0000313" key="3">
    <source>
        <dbReference type="Proteomes" id="UP000003477"/>
    </source>
</evidence>
<keyword evidence="1" id="KW-0812">Transmembrane</keyword>
<comment type="caution">
    <text evidence="2">The sequence shown here is derived from an EMBL/GenBank/DDBJ whole genome shotgun (WGS) entry which is preliminary data.</text>
</comment>
<reference evidence="2 3" key="1">
    <citation type="journal article" date="2011" name="Front. Microbiol.">
        <title>Two Strains of Crocosphaera watsonii with Highly Conserved Genomes are Distinguished by Strain-Specific Features.</title>
        <authorList>
            <person name="Bench S.R."/>
            <person name="Ilikchyan I.N."/>
            <person name="Tripp H.J."/>
            <person name="Zehr J.P."/>
        </authorList>
    </citation>
    <scope>NUCLEOTIDE SEQUENCE [LARGE SCALE GENOMIC DNA]</scope>
    <source>
        <strain evidence="2 3">WH 0003</strain>
    </source>
</reference>
<protein>
    <submittedName>
        <fullName evidence="2">Uncharacterized protein</fullName>
    </submittedName>
</protein>
<evidence type="ECO:0000313" key="2">
    <source>
        <dbReference type="EMBL" id="EHJ09901.1"/>
    </source>
</evidence>
<organism evidence="2 3">
    <name type="scientific">Crocosphaera watsonii WH 0003</name>
    <dbReference type="NCBI Taxonomy" id="423471"/>
    <lineage>
        <taxon>Bacteria</taxon>
        <taxon>Bacillati</taxon>
        <taxon>Cyanobacteriota</taxon>
        <taxon>Cyanophyceae</taxon>
        <taxon>Oscillatoriophycideae</taxon>
        <taxon>Chroococcales</taxon>
        <taxon>Aphanothecaceae</taxon>
        <taxon>Crocosphaera</taxon>
    </lineage>
</organism>
<evidence type="ECO:0000256" key="1">
    <source>
        <dbReference type="SAM" id="Phobius"/>
    </source>
</evidence>
<accession>G5JD34</accession>
<sequence length="44" mass="4909">MFSLPKSPHLPICPINDGGFLLSFVPIFPGILENIIRILIARFT</sequence>
<keyword evidence="1" id="KW-1133">Transmembrane helix</keyword>
<feature type="transmembrane region" description="Helical" evidence="1">
    <location>
        <begin position="20"/>
        <end position="40"/>
    </location>
</feature>
<gene>
    <name evidence="2" type="ORF">CWATWH0003_5332</name>
</gene>
<proteinExistence type="predicted"/>
<dbReference type="PATRIC" id="fig|423471.3.peg.4982"/>
<name>G5JD34_CROWT</name>
<dbReference type="AlphaFoldDB" id="G5JD34"/>
<dbReference type="EMBL" id="AESD01000824">
    <property type="protein sequence ID" value="EHJ09901.1"/>
    <property type="molecule type" value="Genomic_DNA"/>
</dbReference>